<dbReference type="EMBL" id="CDNC01000014">
    <property type="protein sequence ID" value="CEM61864.1"/>
    <property type="molecule type" value="Genomic_DNA"/>
</dbReference>
<reference evidence="2" key="1">
    <citation type="submission" date="2015-01" db="EMBL/GenBank/DDBJ databases">
        <authorList>
            <person name="Manzoor Shahid"/>
            <person name="Zubair Saima"/>
        </authorList>
    </citation>
    <scope>NUCLEOTIDE SEQUENCE [LARGE SCALE GENOMIC DNA]</scope>
    <source>
        <strain evidence="2">V1</strain>
    </source>
</reference>
<evidence type="ECO:0000313" key="2">
    <source>
        <dbReference type="Proteomes" id="UP000042527"/>
    </source>
</evidence>
<organism evidence="1 2">
    <name type="scientific">Treponema phagedenis</name>
    <dbReference type="NCBI Taxonomy" id="162"/>
    <lineage>
        <taxon>Bacteria</taxon>
        <taxon>Pseudomonadati</taxon>
        <taxon>Spirochaetota</taxon>
        <taxon>Spirochaetia</taxon>
        <taxon>Spirochaetales</taxon>
        <taxon>Treponemataceae</taxon>
        <taxon>Treponema</taxon>
    </lineage>
</organism>
<sequence>MKFDQIVDPYKLCKDVTSLDHWGNGDVKLSFEHTSDIDNIMPLIEQSYNLQAD</sequence>
<accession>A0A0B7GT95</accession>
<keyword evidence="2" id="KW-1185">Reference proteome</keyword>
<dbReference type="Proteomes" id="UP000042527">
    <property type="component" value="Unassembled WGS sequence"/>
</dbReference>
<proteinExistence type="predicted"/>
<evidence type="ECO:0000313" key="1">
    <source>
        <dbReference type="EMBL" id="CEM61864.1"/>
    </source>
</evidence>
<name>A0A0B7GT95_TREPH</name>
<protein>
    <submittedName>
        <fullName evidence="1">Uncharacterized protein</fullName>
    </submittedName>
</protein>
<dbReference type="AlphaFoldDB" id="A0A0B7GT95"/>
<gene>
    <name evidence="1" type="ORF">TPHV1_210097</name>
</gene>